<dbReference type="Gene3D" id="3.90.182.10">
    <property type="entry name" value="Toxin - Anthrax Protective Antigen,domain 1"/>
    <property type="match status" value="1"/>
</dbReference>
<keyword evidence="4" id="KW-1185">Reference proteome</keyword>
<dbReference type="Pfam" id="PF07691">
    <property type="entry name" value="PA14"/>
    <property type="match status" value="1"/>
</dbReference>
<evidence type="ECO:0000256" key="1">
    <source>
        <dbReference type="SAM" id="MobiDB-lite"/>
    </source>
</evidence>
<protein>
    <submittedName>
        <fullName evidence="3">PA14 domain-containing protein</fullName>
    </submittedName>
</protein>
<dbReference type="SUPFAM" id="SSF56988">
    <property type="entry name" value="Anthrax protective antigen"/>
    <property type="match status" value="1"/>
</dbReference>
<dbReference type="Proteomes" id="UP000240978">
    <property type="component" value="Unassembled WGS sequence"/>
</dbReference>
<reference evidence="3 4" key="1">
    <citation type="submission" date="2018-03" db="EMBL/GenBank/DDBJ databases">
        <title>Genomic Encyclopedia of Archaeal and Bacterial Type Strains, Phase II (KMG-II): from individual species to whole genera.</title>
        <authorList>
            <person name="Goeker M."/>
        </authorList>
    </citation>
    <scope>NUCLEOTIDE SEQUENCE [LARGE SCALE GENOMIC DNA]</scope>
    <source>
        <strain evidence="3 4">DSM 18107</strain>
    </source>
</reference>
<dbReference type="OrthoDB" id="9814627at2"/>
<evidence type="ECO:0000259" key="2">
    <source>
        <dbReference type="PROSITE" id="PS51820"/>
    </source>
</evidence>
<feature type="domain" description="PA14" evidence="2">
    <location>
        <begin position="650"/>
        <end position="799"/>
    </location>
</feature>
<dbReference type="InterPro" id="IPR037524">
    <property type="entry name" value="PA14/GLEYA"/>
</dbReference>
<name>A0A2P8GKD6_9BACT</name>
<proteinExistence type="predicted"/>
<evidence type="ECO:0000313" key="3">
    <source>
        <dbReference type="EMBL" id="PSL34434.1"/>
    </source>
</evidence>
<dbReference type="PROSITE" id="PS51820">
    <property type="entry name" value="PA14"/>
    <property type="match status" value="1"/>
</dbReference>
<evidence type="ECO:0000313" key="4">
    <source>
        <dbReference type="Proteomes" id="UP000240978"/>
    </source>
</evidence>
<dbReference type="InterPro" id="IPR011658">
    <property type="entry name" value="PA14_dom"/>
</dbReference>
<dbReference type="RefSeq" id="WP_106600735.1">
    <property type="nucleotide sequence ID" value="NZ_PYGK01000002.1"/>
</dbReference>
<dbReference type="SMART" id="SM00758">
    <property type="entry name" value="PA14"/>
    <property type="match status" value="1"/>
</dbReference>
<gene>
    <name evidence="3" type="ORF">CLV42_1025</name>
</gene>
<organism evidence="3 4">
    <name type="scientific">Chitinophaga ginsengisoli</name>
    <dbReference type="NCBI Taxonomy" id="363837"/>
    <lineage>
        <taxon>Bacteria</taxon>
        <taxon>Pseudomonadati</taxon>
        <taxon>Bacteroidota</taxon>
        <taxon>Chitinophagia</taxon>
        <taxon>Chitinophagales</taxon>
        <taxon>Chitinophagaceae</taxon>
        <taxon>Chitinophaga</taxon>
    </lineage>
</organism>
<sequence length="1898" mass="210303">MILALAAKRKKTIARTLLVLLYLEMVIPPFVSGASVTTPYYNRFGFGYTKLAAMVGNRFVDRRQPGAGPDIVKTADASLRVPAPEKAEGGPTQPETQEFHSVNSDNMVDLFTGDFSYSIPLMDVGGYPIAIGYNSGVTMDQEASWTGLGWNLNPGTITRNVRGIPDDFNGTDSITKTQSIKENKTIGANAGLNLEIVGVDQEAAKKAVSTSVTLTGSLGVFHNTYRGWGTEIGMGVGLRTGKSGAYGAAGGLGFNSNSQEGLSISPSISANLAQKDADVKGGLAGTLSISSAYNTREGMKSIQYSAGLTKMRKDALHARIPNMTAGPLQFSRNSYGGLLSSSISFAYPAYNPSMSIPYTNSMTTITLKAGWEASVVHPSFFLSGYVTKQSIEKEDQRLSLPAYGYLNYQNAEANPLAVLDFNREKDIVYREKPTLPNIGVPSYTYDIFTISGEGVGGSFRGYRSDIGYIYDHKIKTKDRSASVGVDVGFGNLVHAGMDITYTRSYTEAGQWLAKSNRLAQMVGFKKQNALFEPAYFRNPGEMTVNTAAFYNAVGGDDVVFPKLLGSGPDIRTTNALTRYAGGIQRGDVQLTNQSVVKNERDKRTQVITYLTAKEASLAGQSTYIENHLLNRYIQQSDCAVVSNNGGEHDQDTSGLRGEYYRGSDWKTKVKVYERIDTNIYFPDINAFKYNDLTGAPNGEKGGKPFSVKWTGRIKAPTSGKYKIESVADDGIRVFINDKIFIDKWNHYGFSQDSVNLEAGVFYDLRVEYVNYESYAYVQLYIHNGKDTIKGKDLFTPSAVHESFVAIPDTLIREKRVTSLRKENHISQIEVLSPDGKKNIYGLPVYNIRQKEVTFAVNHNNGDPIEGMVDYTHGTDNTTENRNGVDWYFTSEEIPAYPHSFLLTGVVSPDYVDLTGNGISDDDPGNAVKFNYTRTAGIDNLYKWRTPYSEGATYNESLKTDDRDDKGSYVYGEKELWYLNAIESKNMIATFVLGDRKDQQPIEENGQKIVNSKLSKRLEEINLYTKADFMKYNTAATPVKTVHFEYTYELCKGYSSMGGDVTTADSTGKLTLKRIWFTYNGNKKGRKNAYVFHYTGKNPDYDHKSFDRWGNYKSVTDNPGYTDNNKITNADRPYAVQDSVKAAQNAAAWALDSIILPSGGRMKVTYESDDYGFVQHKRVARMFNIAGFSPQAPVDMSSVKPQLYGAEGDYPYVVVNVPEAVSSNEEVYRKYLSGLDNNMAFRVSVKMPSDKWGKGYEFVPAYADLVPGEYGFLNKGYTIWFKIKTVNKKGEDGGDFTTVAKTAAQFLRLNLPSKAYPGSDVGDNLDLADGVRLLTSMAGNVINAVTSFDNMVRNKGWVRDLDLNRSWVRLNVPDYKKYGGGHRVKRIVIYDNWNAMTGRKESRYGTEYEYTTIRNIDGKDRKISSGVATYEPVLGGEENSLRVPIEYGQRAALWAPTNMGYVETPMCESFYPGPAVGYSAVISRSIHNSSSKIKSVTGYKENLFYTAYDFPTFSDYSLLNPDTKKTFKPGLRNLLKIDAQHHLVMSQGFKVELNDMHGKPKAENIYAATDSAGQPGSYTRYYYHVDNDSLDIKKLNNTVLAIDAKGNISTDLTIGKDVELMMDMRQTEMKTLSVAVQGNVDISFYGPFIAGIPSVMAIPQSEHNMFRSAAAMKVINRHGIMEKVEAMDKGSKVVTSNLLYNGETGDVLLTATQNEFGDSIFQFNYPAAWMYEGMAGAYKNVNATLEHVDIRDGKIIGGATLQTINDCFFAGDEILIYGKNKVNDDDCAPLVATFGNATKIWAVDINTLNGGTKNIYFLDENGTPYTGNDVSLKVLRSGRRNINTDVGTVIMMKTPLDFVNGKYSLNINKNKKIIKASAVEYKQSWQVPDRKKQKIICAY</sequence>
<comment type="caution">
    <text evidence="3">The sequence shown here is derived from an EMBL/GenBank/DDBJ whole genome shotgun (WGS) entry which is preliminary data.</text>
</comment>
<dbReference type="EMBL" id="PYGK01000002">
    <property type="protein sequence ID" value="PSL34434.1"/>
    <property type="molecule type" value="Genomic_DNA"/>
</dbReference>
<feature type="region of interest" description="Disordered" evidence="1">
    <location>
        <begin position="78"/>
        <end position="99"/>
    </location>
</feature>
<accession>A0A2P8GKD6</accession>